<name>A0A1J0WKB7_9RHOB</name>
<accession>A0A1J0WKB7</accession>
<evidence type="ECO:0000259" key="2">
    <source>
        <dbReference type="Pfam" id="PF00082"/>
    </source>
</evidence>
<keyword evidence="4" id="KW-1185">Reference proteome</keyword>
<dbReference type="Pfam" id="PF00082">
    <property type="entry name" value="Peptidase_S8"/>
    <property type="match status" value="1"/>
</dbReference>
<dbReference type="SUPFAM" id="SSF52743">
    <property type="entry name" value="Subtilisin-like"/>
    <property type="match status" value="1"/>
</dbReference>
<proteinExistence type="predicted"/>
<feature type="domain" description="Peptidase S8/S53" evidence="2">
    <location>
        <begin position="240"/>
        <end position="391"/>
    </location>
</feature>
<dbReference type="AlphaFoldDB" id="A0A1J0WKB7"/>
<gene>
    <name evidence="3" type="ORF">BOO69_16025</name>
</gene>
<evidence type="ECO:0000313" key="4">
    <source>
        <dbReference type="Proteomes" id="UP000181897"/>
    </source>
</evidence>
<reference evidence="3 4" key="1">
    <citation type="submission" date="2016-11" db="EMBL/GenBank/DDBJ databases">
        <title>Complete genome sequence of Sulfitobacter sp. AM1-D1, a toxic bacteria associated with marine dinoflagellate Alexandrium minutum in East China Sea.</title>
        <authorList>
            <person name="Yang Q."/>
            <person name="Zhang X."/>
            <person name="Tian X."/>
        </authorList>
    </citation>
    <scope>NUCLEOTIDE SEQUENCE [LARGE SCALE GENOMIC DNA]</scope>
    <source>
        <strain evidence="3 4">AM1-D1</strain>
    </source>
</reference>
<dbReference type="OrthoDB" id="8010691at2"/>
<dbReference type="KEGG" id="suam:BOO69_16025"/>
<dbReference type="GO" id="GO:0006508">
    <property type="term" value="P:proteolysis"/>
    <property type="evidence" value="ECO:0007669"/>
    <property type="project" value="InterPro"/>
</dbReference>
<dbReference type="Gene3D" id="2.60.120.1290">
    <property type="match status" value="1"/>
</dbReference>
<feature type="compositionally biased region" description="Low complexity" evidence="1">
    <location>
        <begin position="637"/>
        <end position="651"/>
    </location>
</feature>
<dbReference type="GO" id="GO:0004252">
    <property type="term" value="F:serine-type endopeptidase activity"/>
    <property type="evidence" value="ECO:0007669"/>
    <property type="project" value="InterPro"/>
</dbReference>
<dbReference type="RefSeq" id="WP_071973093.1">
    <property type="nucleotide sequence ID" value="NZ_CP018076.1"/>
</dbReference>
<organism evidence="3 4">
    <name type="scientific">Sulfitobacter alexandrii</name>
    <dbReference type="NCBI Taxonomy" id="1917485"/>
    <lineage>
        <taxon>Bacteria</taxon>
        <taxon>Pseudomonadati</taxon>
        <taxon>Pseudomonadota</taxon>
        <taxon>Alphaproteobacteria</taxon>
        <taxon>Rhodobacterales</taxon>
        <taxon>Roseobacteraceae</taxon>
        <taxon>Sulfitobacter</taxon>
    </lineage>
</organism>
<sequence>MVENTQDYFWDGYLHWADLMDEAVDGPAPSLGRVASGTPMAVYEPVFVRLRRPLLSASKGRVAEMQQGAVPCDSAGILALPEVGFLSGSDLAFDLDDLLIGLEHALVANAPLEFFLYRPIARSMAAHHRHDALFEVIDVGAPVLLRNGPAPFMQAGQASRADTLDSPVIGAVIDNDIGFLNSTFRHRAGPNAGETRFEAIWLQSRECLASTPFPPVNAVQLGRFLRKPEIDAMIRDDPRDEMRIYQDINEALHVWDPFRRAPPAHTHGTAVADLAFGQDNCATPDGCSVPLMAVQLPPEAAVDTTGSYSESFIVQGVRWLCAEARRRAPRSRLVINISYGVLAGQKDGGKFLEAQVAREVSLAEALGQEVHVVYAYGNSLNSQQVARLSVPPGAASEPLVWVVQPDDPVPNFLEIRALRNTGVPRLASLPEGLEVTLLSPDGREAIRASPPPGAAVPPLGPHRTGAAARLYHAPERAFAGRADTLGFYNLAIAPTRRIDSNLPVAPAGDWRLSITNTTDDTVDLVLQIQRGDIAPGFAIGGRQSYFEGIGVPVVIDGHPGRDVLEPLTNEGTCSAFACATHPRIHAVGAQKDVLGEITEATYAARGAPWAGAGAATHHRVVDQVFTYGVRASGTYSGTGTRLSGSSGAAARLSRELVRPQTPSG</sequence>
<evidence type="ECO:0000256" key="1">
    <source>
        <dbReference type="SAM" id="MobiDB-lite"/>
    </source>
</evidence>
<feature type="region of interest" description="Disordered" evidence="1">
    <location>
        <begin position="637"/>
        <end position="664"/>
    </location>
</feature>
<dbReference type="Gene3D" id="3.40.50.200">
    <property type="entry name" value="Peptidase S8/S53 domain"/>
    <property type="match status" value="1"/>
</dbReference>
<dbReference type="Proteomes" id="UP000181897">
    <property type="component" value="Chromosome"/>
</dbReference>
<dbReference type="EMBL" id="CP018076">
    <property type="protein sequence ID" value="APE44747.1"/>
    <property type="molecule type" value="Genomic_DNA"/>
</dbReference>
<dbReference type="InterPro" id="IPR036852">
    <property type="entry name" value="Peptidase_S8/S53_dom_sf"/>
</dbReference>
<evidence type="ECO:0000313" key="3">
    <source>
        <dbReference type="EMBL" id="APE44747.1"/>
    </source>
</evidence>
<dbReference type="InterPro" id="IPR000209">
    <property type="entry name" value="Peptidase_S8/S53_dom"/>
</dbReference>
<protein>
    <recommendedName>
        <fullName evidence="2">Peptidase S8/S53 domain-containing protein</fullName>
    </recommendedName>
</protein>
<dbReference type="STRING" id="1917485.BOO69_16025"/>